<reference evidence="6" key="1">
    <citation type="journal article" date="2019" name="Int. J. Syst. Evol. Microbiol.">
        <title>The Global Catalogue of Microorganisms (GCM) 10K type strain sequencing project: providing services to taxonomists for standard genome sequencing and annotation.</title>
        <authorList>
            <consortium name="The Broad Institute Genomics Platform"/>
            <consortium name="The Broad Institute Genome Sequencing Center for Infectious Disease"/>
            <person name="Wu L."/>
            <person name="Ma J."/>
        </authorList>
    </citation>
    <scope>NUCLEOTIDE SEQUENCE [LARGE SCALE GENOMIC DNA]</scope>
    <source>
        <strain evidence="6">JCM 9371</strain>
    </source>
</reference>
<feature type="domain" description="Calcineurin-like phosphoesterase" evidence="3">
    <location>
        <begin position="791"/>
        <end position="989"/>
    </location>
</feature>
<evidence type="ECO:0000256" key="2">
    <source>
        <dbReference type="SAM" id="SignalP"/>
    </source>
</evidence>
<dbReference type="Gene3D" id="3.60.21.10">
    <property type="match status" value="1"/>
</dbReference>
<dbReference type="GO" id="GO:0016798">
    <property type="term" value="F:hydrolase activity, acting on glycosyl bonds"/>
    <property type="evidence" value="ECO:0007669"/>
    <property type="project" value="UniProtKB-KW"/>
</dbReference>
<organism evidence="5 6">
    <name type="scientific">Actinomadura fibrosa</name>
    <dbReference type="NCBI Taxonomy" id="111802"/>
    <lineage>
        <taxon>Bacteria</taxon>
        <taxon>Bacillati</taxon>
        <taxon>Actinomycetota</taxon>
        <taxon>Actinomycetes</taxon>
        <taxon>Streptosporangiales</taxon>
        <taxon>Thermomonosporaceae</taxon>
        <taxon>Actinomadura</taxon>
    </lineage>
</organism>
<dbReference type="PANTHER" id="PTHR40446">
    <property type="entry name" value="N-ACETYLGLUCOSAMINE-1-PHOSPHODIESTER ALPHA-N-ACETYLGLUCOSAMINIDASE"/>
    <property type="match status" value="1"/>
</dbReference>
<name>A0ABW2Y090_9ACTN</name>
<dbReference type="RefSeq" id="WP_131756005.1">
    <property type="nucleotide sequence ID" value="NZ_CAACUY010000011.1"/>
</dbReference>
<evidence type="ECO:0000313" key="5">
    <source>
        <dbReference type="EMBL" id="MFD0691799.1"/>
    </source>
</evidence>
<dbReference type="InterPro" id="IPR004843">
    <property type="entry name" value="Calcineurin-like_PHP"/>
</dbReference>
<proteinExistence type="predicted"/>
<dbReference type="EMBL" id="JBHTGP010000033">
    <property type="protein sequence ID" value="MFD0691799.1"/>
    <property type="molecule type" value="Genomic_DNA"/>
</dbReference>
<accession>A0ABW2Y090</accession>
<feature type="region of interest" description="Disordered" evidence="1">
    <location>
        <begin position="278"/>
        <end position="298"/>
    </location>
</feature>
<gene>
    <name evidence="5" type="ORF">ACFQZM_45425</name>
</gene>
<protein>
    <submittedName>
        <fullName evidence="5">Phosphodiester glycosidase family protein</fullName>
    </submittedName>
</protein>
<evidence type="ECO:0000256" key="1">
    <source>
        <dbReference type="SAM" id="MobiDB-lite"/>
    </source>
</evidence>
<feature type="domain" description="Phosphodiester glycosidase" evidence="4">
    <location>
        <begin position="217"/>
        <end position="414"/>
    </location>
</feature>
<feature type="chain" id="PRO_5045732574" evidence="2">
    <location>
        <begin position="25"/>
        <end position="1159"/>
    </location>
</feature>
<keyword evidence="6" id="KW-1185">Reference proteome</keyword>
<dbReference type="Proteomes" id="UP001597063">
    <property type="component" value="Unassembled WGS sequence"/>
</dbReference>
<dbReference type="InterPro" id="IPR018711">
    <property type="entry name" value="NAGPA"/>
</dbReference>
<dbReference type="Pfam" id="PF00149">
    <property type="entry name" value="Metallophos"/>
    <property type="match status" value="1"/>
</dbReference>
<dbReference type="Pfam" id="PF09992">
    <property type="entry name" value="NAGPA"/>
    <property type="match status" value="1"/>
</dbReference>
<keyword evidence="2" id="KW-0732">Signal</keyword>
<dbReference type="InterPro" id="IPR029052">
    <property type="entry name" value="Metallo-depent_PP-like"/>
</dbReference>
<keyword evidence="5" id="KW-0326">Glycosidase</keyword>
<dbReference type="SUPFAM" id="SSF56300">
    <property type="entry name" value="Metallo-dependent phosphatases"/>
    <property type="match status" value="1"/>
</dbReference>
<evidence type="ECO:0000259" key="3">
    <source>
        <dbReference type="Pfam" id="PF00149"/>
    </source>
</evidence>
<dbReference type="PANTHER" id="PTHR40446:SF2">
    <property type="entry name" value="N-ACETYLGLUCOSAMINE-1-PHOSPHODIESTER ALPHA-N-ACETYLGLUCOSAMINIDASE"/>
    <property type="match status" value="1"/>
</dbReference>
<evidence type="ECO:0000259" key="4">
    <source>
        <dbReference type="Pfam" id="PF09992"/>
    </source>
</evidence>
<feature type="signal peptide" evidence="2">
    <location>
        <begin position="1"/>
        <end position="24"/>
    </location>
</feature>
<evidence type="ECO:0000313" key="6">
    <source>
        <dbReference type="Proteomes" id="UP001597063"/>
    </source>
</evidence>
<sequence>MRRTALAAAVLVGGLGFQAPPAWADPAHPAGAGPRFAVPGYQTAVPGESVEAGRVDRVVAPGIVRTTFDTFGRSGWTRAHVLNAALGGKVRAGLLGGKVTETRKLSEAADREGAVAGINGDFYDINETNAAIGPEIKDGVPRKGTDQRSTVATIGEDGAARLADVLLEGKVTLAGAVHKINALNAATAAADGITVYTDQWGPGLRTLGAATGPYTELVVSGSKVTAVHGELTTTPVPDGGLVIVGRGTAAATLAAAAKPGDAASLDFGLRTEVTSRAKAPGVRGSAPGRDTDSPVKPRTALGSNAVLVRDGKAIDLPPSTGNDALKPRTAIGWAEGGKRLLLVTVDGSANFSAGVTYDDMALLMARLGAHEAFMLDGGGSSDLVARTPGDRGVSVVNTPSDGSERPIPNGVGLFTAKGSGTLQGLDVRLGAARAFPGLTVDATAAGHDETYAAVDVPARAVTWNAGRVGTVRDGVLRATRPGTADVTARVRSVSARSASGRSASGRASLRVLGPLRSMAFGTPTLTLDAGGSSTVRVTGRDAEGFTAPIAPRDLSLSYDSSVLDVAPQPDGTLKVTGKAGADGTATDLTATVQGHTAKLPVSVGLQRKPLAEFGSGETWVASAARGTASVATVDGSGRPGAPDGNQALKLSYDFTGTSGTSAGYATIKPDPITLPAGTRRIGLWVNGDGKRHWLRATLRSQGTTNVPFTFAQTVDWTGWRWVEGTLPDGFSDPVTLLNIYIVETSNAAKDSGELGFDALTALVGRDTSDTSAPEADPFVLQQETIGRGRSRFAVLSDLHVSASGGASSFAAKQAKQALSEAVAAKPDFIVINGDFVDTNTPADFTFAESLLKETVPASIPVHWVPGNHESGATATGTLTNFTQVTGRPTHETFDHDGTRYITLNTTLGGLRTSDWSQVPAFKDALDKASRDRSVRSVVVFLHHPLRDPSGAGASQFSDQLEAGLVERWLTGFRETSGKPIALFTGHAHTAYAGRADGVLEVNTPAVGKTPYSSPEKGGFFGWMLVGASPRPGLVLPGRPNPRTLDWLVARSNPVIDRITPSVPATLAVGASASVSATGTSSGFGLTFPLRYPASVTWTGGRGLAIATSAAQARKLALVPGVIAVLDVSTGHLTAVRPGSTSLTVTSGSQSASVPLTVTR</sequence>
<keyword evidence="5" id="KW-0378">Hydrolase</keyword>
<comment type="caution">
    <text evidence="5">The sequence shown here is derived from an EMBL/GenBank/DDBJ whole genome shotgun (WGS) entry which is preliminary data.</text>
</comment>